<organism evidence="3 4">
    <name type="scientific">Neorhodopirellula lusitana</name>
    <dbReference type="NCBI Taxonomy" id="445327"/>
    <lineage>
        <taxon>Bacteria</taxon>
        <taxon>Pseudomonadati</taxon>
        <taxon>Planctomycetota</taxon>
        <taxon>Planctomycetia</taxon>
        <taxon>Pirellulales</taxon>
        <taxon>Pirellulaceae</taxon>
        <taxon>Neorhodopirellula</taxon>
    </lineage>
</organism>
<keyword evidence="2" id="KW-1133">Transmembrane helix</keyword>
<evidence type="ECO:0000256" key="1">
    <source>
        <dbReference type="SAM" id="Coils"/>
    </source>
</evidence>
<name>A0ABY1PYA1_9BACT</name>
<feature type="transmembrane region" description="Helical" evidence="2">
    <location>
        <begin position="12"/>
        <end position="38"/>
    </location>
</feature>
<protein>
    <submittedName>
        <fullName evidence="3">Uncharacterized protein</fullName>
    </submittedName>
</protein>
<dbReference type="Proteomes" id="UP001158067">
    <property type="component" value="Unassembled WGS sequence"/>
</dbReference>
<keyword evidence="4" id="KW-1185">Reference proteome</keyword>
<keyword evidence="2" id="KW-0812">Transmembrane</keyword>
<accession>A0ABY1PYA1</accession>
<evidence type="ECO:0000313" key="4">
    <source>
        <dbReference type="Proteomes" id="UP001158067"/>
    </source>
</evidence>
<dbReference type="EMBL" id="FXUG01000003">
    <property type="protein sequence ID" value="SMP50528.1"/>
    <property type="molecule type" value="Genomic_DNA"/>
</dbReference>
<dbReference type="RefSeq" id="WP_283431923.1">
    <property type="nucleotide sequence ID" value="NZ_FXUG01000003.1"/>
</dbReference>
<evidence type="ECO:0000256" key="2">
    <source>
        <dbReference type="SAM" id="Phobius"/>
    </source>
</evidence>
<sequence>MPRRPKSNDDDISLFPFLSIIASVIGVLTMMIATLALAQTDKPDVAQIEAYEDSQKELKASEERIAELKQEISVAQSDSLEIQEQRQQLTVTVAELKKLFEELQQVEQELAAQKEVVIVIPTLDKQMRESLDDMQNQAKELKEQIAQLESNLDERTNPQEANVTILPQGSGQNFQPHFIECADGALVLHTSENPKRIPAGAMTKDADFLAVLNEVANGKDDTLVLLIRSDGLNTYRAVKRLCDQREIRNGKLPIVGKGRVDLSAFTGTQP</sequence>
<comment type="caution">
    <text evidence="3">The sequence shown here is derived from an EMBL/GenBank/DDBJ whole genome shotgun (WGS) entry which is preliminary data.</text>
</comment>
<keyword evidence="2" id="KW-0472">Membrane</keyword>
<reference evidence="3 4" key="1">
    <citation type="submission" date="2017-05" db="EMBL/GenBank/DDBJ databases">
        <authorList>
            <person name="Varghese N."/>
            <person name="Submissions S."/>
        </authorList>
    </citation>
    <scope>NUCLEOTIDE SEQUENCE [LARGE SCALE GENOMIC DNA]</scope>
    <source>
        <strain evidence="3 4">DSM 25457</strain>
    </source>
</reference>
<proteinExistence type="predicted"/>
<gene>
    <name evidence="3" type="ORF">SAMN06265222_103115</name>
</gene>
<feature type="coiled-coil region" evidence="1">
    <location>
        <begin position="51"/>
        <end position="158"/>
    </location>
</feature>
<keyword evidence="1" id="KW-0175">Coiled coil</keyword>
<evidence type="ECO:0000313" key="3">
    <source>
        <dbReference type="EMBL" id="SMP50528.1"/>
    </source>
</evidence>